<dbReference type="InterPro" id="IPR001466">
    <property type="entry name" value="Beta-lactam-related"/>
</dbReference>
<dbReference type="RefSeq" id="WP_262890544.1">
    <property type="nucleotide sequence ID" value="NZ_BMNR01000009.1"/>
</dbReference>
<gene>
    <name evidence="2" type="ORF">GCM10007962_30420</name>
</gene>
<dbReference type="PANTHER" id="PTHR46825">
    <property type="entry name" value="D-ALANYL-D-ALANINE-CARBOXYPEPTIDASE/ENDOPEPTIDASE AMPH"/>
    <property type="match status" value="1"/>
</dbReference>
<feature type="domain" description="Beta-lactamase-related" evidence="1">
    <location>
        <begin position="24"/>
        <end position="350"/>
    </location>
</feature>
<keyword evidence="3" id="KW-1185">Reference proteome</keyword>
<dbReference type="AlphaFoldDB" id="A0A8J3BMU9"/>
<accession>A0A8J3BMU9</accession>
<protein>
    <submittedName>
        <fullName evidence="2">Serine hydrolase</fullName>
    </submittedName>
</protein>
<reference evidence="2" key="2">
    <citation type="submission" date="2020-09" db="EMBL/GenBank/DDBJ databases">
        <authorList>
            <person name="Sun Q."/>
            <person name="Ohkuma M."/>
        </authorList>
    </citation>
    <scope>NUCLEOTIDE SEQUENCE</scope>
    <source>
        <strain evidence="2">JCM 12862</strain>
    </source>
</reference>
<dbReference type="InterPro" id="IPR050491">
    <property type="entry name" value="AmpC-like"/>
</dbReference>
<dbReference type="PANTHER" id="PTHR46825:SF9">
    <property type="entry name" value="BETA-LACTAMASE-RELATED DOMAIN-CONTAINING PROTEIN"/>
    <property type="match status" value="1"/>
</dbReference>
<evidence type="ECO:0000313" key="3">
    <source>
        <dbReference type="Proteomes" id="UP000612329"/>
    </source>
</evidence>
<sequence length="363" mass="40998">MKKHITIGVLFLSTLIFGQTLPKIDSIIKQEMKSDKIAALAIAVIDSGKVVHLSANGFRDIKDKLPATINTPFHIASVSKTVTNLAVFKLVESGKIDLKMDINKYLPFEVKNPFYPNDIITVRDLLNHRSGIKDDSEIYEPFWNIPKGDSPFKLGNFLKDYLSEDGKQYKKDHYESDSNYKSFNYSNTGVALLGLIVEQVSGMDFEDFCQINIFKPMEMTNTSWFLKNLDSSLVAKTYVHHDAIGLVFKGHNGYPDYPGGQLRTSISDFAKLWAGYLNVENSNFMLTPITTKFITPSPRIAQEGFFTWFLTSINSHLYYFHNGGDTGASTVIAIDVYNKRGIIIFSNSEVRLNKLLSKIEKKI</sequence>
<evidence type="ECO:0000313" key="2">
    <source>
        <dbReference type="EMBL" id="GGK33895.1"/>
    </source>
</evidence>
<keyword evidence="2" id="KW-0378">Hydrolase</keyword>
<dbReference type="Gene3D" id="3.40.710.10">
    <property type="entry name" value="DD-peptidase/beta-lactamase superfamily"/>
    <property type="match status" value="1"/>
</dbReference>
<reference evidence="2" key="1">
    <citation type="journal article" date="2014" name="Int. J. Syst. Evol. Microbiol.">
        <title>Complete genome sequence of Corynebacterium casei LMG S-19264T (=DSM 44701T), isolated from a smear-ripened cheese.</title>
        <authorList>
            <consortium name="US DOE Joint Genome Institute (JGI-PGF)"/>
            <person name="Walter F."/>
            <person name="Albersmeier A."/>
            <person name="Kalinowski J."/>
            <person name="Ruckert C."/>
        </authorList>
    </citation>
    <scope>NUCLEOTIDE SEQUENCE</scope>
    <source>
        <strain evidence="2">JCM 12862</strain>
    </source>
</reference>
<dbReference type="GO" id="GO:0016787">
    <property type="term" value="F:hydrolase activity"/>
    <property type="evidence" value="ECO:0007669"/>
    <property type="project" value="UniProtKB-KW"/>
</dbReference>
<dbReference type="SUPFAM" id="SSF56601">
    <property type="entry name" value="beta-lactamase/transpeptidase-like"/>
    <property type="match status" value="1"/>
</dbReference>
<dbReference type="Pfam" id="PF00144">
    <property type="entry name" value="Beta-lactamase"/>
    <property type="match status" value="1"/>
</dbReference>
<dbReference type="Proteomes" id="UP000612329">
    <property type="component" value="Unassembled WGS sequence"/>
</dbReference>
<organism evidence="2 3">
    <name type="scientific">Yeosuana aromativorans</name>
    <dbReference type="NCBI Taxonomy" id="288019"/>
    <lineage>
        <taxon>Bacteria</taxon>
        <taxon>Pseudomonadati</taxon>
        <taxon>Bacteroidota</taxon>
        <taxon>Flavobacteriia</taxon>
        <taxon>Flavobacteriales</taxon>
        <taxon>Flavobacteriaceae</taxon>
        <taxon>Yeosuana</taxon>
    </lineage>
</organism>
<evidence type="ECO:0000259" key="1">
    <source>
        <dbReference type="Pfam" id="PF00144"/>
    </source>
</evidence>
<dbReference type="InterPro" id="IPR012338">
    <property type="entry name" value="Beta-lactam/transpept-like"/>
</dbReference>
<proteinExistence type="predicted"/>
<comment type="caution">
    <text evidence="2">The sequence shown here is derived from an EMBL/GenBank/DDBJ whole genome shotgun (WGS) entry which is preliminary data.</text>
</comment>
<name>A0A8J3BMU9_9FLAO</name>
<dbReference type="EMBL" id="BMNR01000009">
    <property type="protein sequence ID" value="GGK33895.1"/>
    <property type="molecule type" value="Genomic_DNA"/>
</dbReference>